<keyword evidence="3" id="KW-0808">Transferase</keyword>
<dbReference type="STRING" id="983967.A0A1E4STG7"/>
<accession>A0A1E4STG7</accession>
<name>A0A1E4STG7_9ASCO</name>
<sequence length="947" mass="107681">MPSSEALAEHSHNSSNTWLSKLLFRQQATSSSSNNNGNSNNDGAIPTIITRETLSSAGDTYIPIVQSSSLSNLSNLAQEQPLPVARSASDRKLSIPSSPSDPKELLASIDTVLDSCHCCGTVIKYPSNVFKVKCLVCHTNIIVKESSGLSESSNDEHHDSTPPLSYHSLKKLIANCKKQEEDNNNNNPHVMFRPIEDYLFKSFSSYQCLNSSFKLDPKLQVSHRSPNLNFNEVKKFYTLLLNLPTKRPIFKAFLGALHLLRHPPVLSNPSSIIWLLILLEIPILPDCLISGNTTSNTPSIAPELKASCYDILKRVIGLLSYSDKKITKYLIHWWSRLPDVEFIKKVDFINLYITFQLTRCINYELYNSVIKPGAYLSNHNVNDDINYKETLNAHFIRPTTQSSNSGFSIGMPLYVTSGGRRVNNSRNMSFISCTQQHDKNMDHDIKIRLQQYGDDWHLRTAGRLSSFLFVAKKDKKVSDANFYNNLADYVNVKQDFDAWQFNCSTSKKRKGSASEEEDSLQKVIDYIKAESKASYLGVASQSGTMKKSTFTFCQFPFLLSLAAKISILEYEAKRSMERKAEEAFIQSLNKKMPFDVYFKIRVRRAFITVDSLRCIKNHQADFKKLLKVEFVDEPGIDVGGLKKEWFLLLTKDLFHPDKGLFSYNEDSNLGYFAISSIENSELYYLVGVVLGLAIYNSTILDLRLPKTLFKKLMHQRLNLNDFIELNPEAGHGLKKLSKTKNVEQLELTFEVTYKTVFGEVITSDLIPNGSHIKVINENLNLYIEKYYLFFLDEIIKVPYESFSNGFHSVIGGNALSLFTPEEIELILLGDDNNNQKIDVDILRSVTKYNGFGPNDIEIQWFWEYFQNLSLIHQRKLLLFVTGSDRLPATGLPSMIFKITKMVDDDDTRLPIAHTCFNEICLHAYKTKQILVDKLQMAIEYSEGFGLR</sequence>
<evidence type="ECO:0000313" key="7">
    <source>
        <dbReference type="EMBL" id="ODV82804.1"/>
    </source>
</evidence>
<dbReference type="InterPro" id="IPR000569">
    <property type="entry name" value="HECT_dom"/>
</dbReference>
<evidence type="ECO:0000256" key="2">
    <source>
        <dbReference type="ARBA" id="ARBA00012485"/>
    </source>
</evidence>
<dbReference type="PANTHER" id="PTHR45700:SF8">
    <property type="entry name" value="HECT-TYPE E3 UBIQUITIN TRANSFERASE"/>
    <property type="match status" value="1"/>
</dbReference>
<evidence type="ECO:0000256" key="1">
    <source>
        <dbReference type="ARBA" id="ARBA00000885"/>
    </source>
</evidence>
<dbReference type="Pfam" id="PF00632">
    <property type="entry name" value="HECT"/>
    <property type="match status" value="1"/>
</dbReference>
<dbReference type="GO" id="GO:0061630">
    <property type="term" value="F:ubiquitin protein ligase activity"/>
    <property type="evidence" value="ECO:0007669"/>
    <property type="project" value="UniProtKB-EC"/>
</dbReference>
<dbReference type="EMBL" id="KV453873">
    <property type="protein sequence ID" value="ODV82804.1"/>
    <property type="molecule type" value="Genomic_DNA"/>
</dbReference>
<dbReference type="GO" id="GO:0000209">
    <property type="term" value="P:protein polyubiquitination"/>
    <property type="evidence" value="ECO:0007669"/>
    <property type="project" value="InterPro"/>
</dbReference>
<organism evidence="7 8">
    <name type="scientific">[Candida] arabinofermentans NRRL YB-2248</name>
    <dbReference type="NCBI Taxonomy" id="983967"/>
    <lineage>
        <taxon>Eukaryota</taxon>
        <taxon>Fungi</taxon>
        <taxon>Dikarya</taxon>
        <taxon>Ascomycota</taxon>
        <taxon>Saccharomycotina</taxon>
        <taxon>Pichiomycetes</taxon>
        <taxon>Pichiales</taxon>
        <taxon>Pichiaceae</taxon>
        <taxon>Ogataea</taxon>
        <taxon>Ogataea/Candida clade</taxon>
    </lineage>
</organism>
<dbReference type="InterPro" id="IPR035983">
    <property type="entry name" value="Hect_E3_ubiquitin_ligase"/>
</dbReference>
<evidence type="ECO:0000256" key="4">
    <source>
        <dbReference type="ARBA" id="ARBA00022786"/>
    </source>
</evidence>
<proteinExistence type="predicted"/>
<evidence type="ECO:0000313" key="8">
    <source>
        <dbReference type="Proteomes" id="UP000094801"/>
    </source>
</evidence>
<evidence type="ECO:0000256" key="5">
    <source>
        <dbReference type="PROSITE-ProRule" id="PRU00104"/>
    </source>
</evidence>
<dbReference type="Gene3D" id="3.30.2160.10">
    <property type="entry name" value="Hect, E3 ligase catalytic domain"/>
    <property type="match status" value="1"/>
</dbReference>
<dbReference type="PROSITE" id="PS50237">
    <property type="entry name" value="HECT"/>
    <property type="match status" value="1"/>
</dbReference>
<dbReference type="PANTHER" id="PTHR45700">
    <property type="entry name" value="UBIQUITIN-PROTEIN LIGASE E3C"/>
    <property type="match status" value="1"/>
</dbReference>
<dbReference type="EC" id="2.3.2.26" evidence="2"/>
<dbReference type="SMART" id="SM00119">
    <property type="entry name" value="HECTc"/>
    <property type="match status" value="1"/>
</dbReference>
<dbReference type="OrthoDB" id="8068875at2759"/>
<protein>
    <recommendedName>
        <fullName evidence="2">HECT-type E3 ubiquitin transferase</fullName>
        <ecNumber evidence="2">2.3.2.26</ecNumber>
    </recommendedName>
</protein>
<keyword evidence="4 5" id="KW-0833">Ubl conjugation pathway</keyword>
<feature type="active site" description="Glycyl thioester intermediate" evidence="5">
    <location>
        <position position="915"/>
    </location>
</feature>
<dbReference type="Gene3D" id="3.90.1750.10">
    <property type="entry name" value="Hect, E3 ligase catalytic domains"/>
    <property type="match status" value="1"/>
</dbReference>
<dbReference type="CDD" id="cd00078">
    <property type="entry name" value="HECTc"/>
    <property type="match status" value="1"/>
</dbReference>
<feature type="domain" description="HECT" evidence="6">
    <location>
        <begin position="618"/>
        <end position="947"/>
    </location>
</feature>
<dbReference type="Gene3D" id="3.30.2410.10">
    <property type="entry name" value="Hect, E3 ligase catalytic domain"/>
    <property type="match status" value="1"/>
</dbReference>
<comment type="catalytic activity">
    <reaction evidence="1">
        <text>S-ubiquitinyl-[E2 ubiquitin-conjugating enzyme]-L-cysteine + [acceptor protein]-L-lysine = [E2 ubiquitin-conjugating enzyme]-L-cysteine + N(6)-ubiquitinyl-[acceptor protein]-L-lysine.</text>
        <dbReference type="EC" id="2.3.2.26"/>
    </reaction>
</comment>
<dbReference type="InterPro" id="IPR044611">
    <property type="entry name" value="E3A/B/C-like"/>
</dbReference>
<keyword evidence="8" id="KW-1185">Reference proteome</keyword>
<evidence type="ECO:0000256" key="3">
    <source>
        <dbReference type="ARBA" id="ARBA00022679"/>
    </source>
</evidence>
<gene>
    <name evidence="7" type="ORF">CANARDRAFT_30526</name>
</gene>
<reference evidence="8" key="1">
    <citation type="submission" date="2016-04" db="EMBL/GenBank/DDBJ databases">
        <title>Comparative genomics of biotechnologically important yeasts.</title>
        <authorList>
            <consortium name="DOE Joint Genome Institute"/>
            <person name="Riley R."/>
            <person name="Haridas S."/>
            <person name="Wolfe K.H."/>
            <person name="Lopes M.R."/>
            <person name="Hittinger C.T."/>
            <person name="Goker M."/>
            <person name="Salamov A."/>
            <person name="Wisecaver J."/>
            <person name="Long T.M."/>
            <person name="Aerts A.L."/>
            <person name="Barry K."/>
            <person name="Choi C."/>
            <person name="Clum A."/>
            <person name="Coughlan A.Y."/>
            <person name="Deshpande S."/>
            <person name="Douglass A.P."/>
            <person name="Hanson S.J."/>
            <person name="Klenk H.-P."/>
            <person name="Labutti K."/>
            <person name="Lapidus A."/>
            <person name="Lindquist E."/>
            <person name="Lipzen A."/>
            <person name="Meier-Kolthoff J.P."/>
            <person name="Ohm R.A."/>
            <person name="Otillar R.P."/>
            <person name="Pangilinan J."/>
            <person name="Peng Y."/>
            <person name="Rokas A."/>
            <person name="Rosa C.A."/>
            <person name="Scheuner C."/>
            <person name="Sibirny A.A."/>
            <person name="Slot J.C."/>
            <person name="Stielow J.B."/>
            <person name="Sun H."/>
            <person name="Kurtzman C.P."/>
            <person name="Blackwell M."/>
            <person name="Grigoriev I.V."/>
            <person name="Jeffries T.W."/>
        </authorList>
    </citation>
    <scope>NUCLEOTIDE SEQUENCE [LARGE SCALE GENOMIC DNA]</scope>
    <source>
        <strain evidence="8">NRRL YB-2248</strain>
    </source>
</reference>
<dbReference type="AlphaFoldDB" id="A0A1E4STG7"/>
<dbReference type="Proteomes" id="UP000094801">
    <property type="component" value="Unassembled WGS sequence"/>
</dbReference>
<evidence type="ECO:0000259" key="6">
    <source>
        <dbReference type="PROSITE" id="PS50237"/>
    </source>
</evidence>
<dbReference type="SUPFAM" id="SSF56204">
    <property type="entry name" value="Hect, E3 ligase catalytic domain"/>
    <property type="match status" value="1"/>
</dbReference>